<dbReference type="STRING" id="1619013.UT41_C0002G0022"/>
<dbReference type="AlphaFoldDB" id="A0A0G0N9W8"/>
<evidence type="ECO:0000256" key="1">
    <source>
        <dbReference type="SAM" id="SignalP"/>
    </source>
</evidence>
<comment type="caution">
    <text evidence="2">The sequence shown here is derived from an EMBL/GenBank/DDBJ whole genome shotgun (WGS) entry which is preliminary data.</text>
</comment>
<sequence>MKTKIFVLVVTLFSFFLSPAFAADSLSEKHWTTYGKVGYFSWVEHLENGQEFIRDDGMIYAAGITRNDKVLEHLSLTETFEVWGGYVAYDGETVYTGEEMRDSRNGYLGAREEVRVTGHVPFASITLNPFASIEHKGWSREVENELWNMVYSRIGMTAMYSTPKVQLYIGGGKTIPLYTANRWAVSDFTEFDDVTLRPKAKPGMFAEAGFKVGRWDVGVAYEQTDFKKSPTVWAKGGPPVGGGASKKGSFWQPKSSTSTGWLKIGYSF</sequence>
<feature type="chain" id="PRO_5002533732" description="Outer membrane protein beta-barrel domain-containing protein" evidence="1">
    <location>
        <begin position="23"/>
        <end position="268"/>
    </location>
</feature>
<dbReference type="EMBL" id="LBWR01000002">
    <property type="protein sequence ID" value="KKR12248.1"/>
    <property type="molecule type" value="Genomic_DNA"/>
</dbReference>
<dbReference type="Proteomes" id="UP000034665">
    <property type="component" value="Unassembled WGS sequence"/>
</dbReference>
<reference evidence="2 3" key="1">
    <citation type="journal article" date="2015" name="Nature">
        <title>rRNA introns, odd ribosomes, and small enigmatic genomes across a large radiation of phyla.</title>
        <authorList>
            <person name="Brown C.T."/>
            <person name="Hug L.A."/>
            <person name="Thomas B.C."/>
            <person name="Sharon I."/>
            <person name="Castelle C.J."/>
            <person name="Singh A."/>
            <person name="Wilkins M.J."/>
            <person name="Williams K.H."/>
            <person name="Banfield J.F."/>
        </authorList>
    </citation>
    <scope>NUCLEOTIDE SEQUENCE [LARGE SCALE GENOMIC DNA]</scope>
</reference>
<accession>A0A0G0N9W8</accession>
<gene>
    <name evidence="2" type="ORF">UT41_C0002G0022</name>
</gene>
<protein>
    <recommendedName>
        <fullName evidence="4">Outer membrane protein beta-barrel domain-containing protein</fullName>
    </recommendedName>
</protein>
<proteinExistence type="predicted"/>
<feature type="signal peptide" evidence="1">
    <location>
        <begin position="1"/>
        <end position="22"/>
    </location>
</feature>
<evidence type="ECO:0008006" key="4">
    <source>
        <dbReference type="Google" id="ProtNLM"/>
    </source>
</evidence>
<evidence type="ECO:0000313" key="2">
    <source>
        <dbReference type="EMBL" id="KKR12248.1"/>
    </source>
</evidence>
<keyword evidence="1" id="KW-0732">Signal</keyword>
<organism evidence="2 3">
    <name type="scientific">Candidatus Wolfebacteria bacterium GW2011_GWC2_39_22</name>
    <dbReference type="NCBI Taxonomy" id="1619013"/>
    <lineage>
        <taxon>Bacteria</taxon>
        <taxon>Candidatus Wolfeibacteriota</taxon>
    </lineage>
</organism>
<name>A0A0G0N9W8_9BACT</name>
<evidence type="ECO:0000313" key="3">
    <source>
        <dbReference type="Proteomes" id="UP000034665"/>
    </source>
</evidence>